<dbReference type="SUPFAM" id="SSF103473">
    <property type="entry name" value="MFS general substrate transporter"/>
    <property type="match status" value="1"/>
</dbReference>
<protein>
    <submittedName>
        <fullName evidence="3">MFS sugar transporter</fullName>
    </submittedName>
</protein>
<feature type="transmembrane region" description="Helical" evidence="2">
    <location>
        <begin position="216"/>
        <end position="236"/>
    </location>
</feature>
<evidence type="ECO:0000256" key="1">
    <source>
        <dbReference type="ARBA" id="ARBA00009617"/>
    </source>
</evidence>
<feature type="transmembrane region" description="Helical" evidence="2">
    <location>
        <begin position="380"/>
        <end position="401"/>
    </location>
</feature>
<reference evidence="3 4" key="1">
    <citation type="journal article" date="2010" name="J. Bacteriol.">
        <title>The genetic basis of laboratory adaptation in Caulobacter crescentus.</title>
        <authorList>
            <person name="Marks M.E."/>
            <person name="Castro-Rojas C.M."/>
            <person name="Teiling C."/>
            <person name="Du L."/>
            <person name="Kapatral V."/>
            <person name="Walunas T.L."/>
            <person name="Crosson S."/>
        </authorList>
    </citation>
    <scope>NUCLEOTIDE SEQUENCE [LARGE SCALE GENOMIC DNA]</scope>
    <source>
        <strain evidence="4">NA1000 / CB15N</strain>
    </source>
</reference>
<feature type="transmembrane region" description="Helical" evidence="2">
    <location>
        <begin position="348"/>
        <end position="368"/>
    </location>
</feature>
<evidence type="ECO:0000256" key="2">
    <source>
        <dbReference type="SAM" id="Phobius"/>
    </source>
</evidence>
<evidence type="ECO:0000313" key="3">
    <source>
        <dbReference type="EMBL" id="AGJ94609.1"/>
    </source>
</evidence>
<dbReference type="InterPro" id="IPR036259">
    <property type="entry name" value="MFS_trans_sf"/>
</dbReference>
<dbReference type="GeneID" id="17829430"/>
<feature type="transmembrane region" description="Helical" evidence="2">
    <location>
        <begin position="174"/>
        <end position="195"/>
    </location>
</feature>
<accession>A0A0H3IC37</accession>
<dbReference type="PANTHER" id="PTHR11328">
    <property type="entry name" value="MAJOR FACILITATOR SUPERFAMILY DOMAIN-CONTAINING PROTEIN"/>
    <property type="match status" value="1"/>
</dbReference>
<keyword evidence="3" id="KW-0762">Sugar transport</keyword>
<dbReference type="GO" id="GO:0015293">
    <property type="term" value="F:symporter activity"/>
    <property type="evidence" value="ECO:0007669"/>
    <property type="project" value="InterPro"/>
</dbReference>
<feature type="transmembrane region" description="Helical" evidence="2">
    <location>
        <begin position="138"/>
        <end position="162"/>
    </location>
</feature>
<evidence type="ECO:0000313" key="4">
    <source>
        <dbReference type="Proteomes" id="UP000001364"/>
    </source>
</evidence>
<keyword evidence="2" id="KW-0812">Transmembrane</keyword>
<comment type="similarity">
    <text evidence="1">Belongs to the sodium:galactoside symporter (TC 2.A.2) family.</text>
</comment>
<feature type="transmembrane region" description="Helical" evidence="2">
    <location>
        <begin position="242"/>
        <end position="267"/>
    </location>
</feature>
<proteinExistence type="inferred from homology"/>
<feature type="transmembrane region" description="Helical" evidence="2">
    <location>
        <begin position="39"/>
        <end position="61"/>
    </location>
</feature>
<organism evidence="3 4">
    <name type="scientific">Caulobacter vibrioides (strain NA1000 / CB15N)</name>
    <name type="common">Caulobacter crescentus</name>
    <dbReference type="NCBI Taxonomy" id="565050"/>
    <lineage>
        <taxon>Bacteria</taxon>
        <taxon>Pseudomonadati</taxon>
        <taxon>Pseudomonadota</taxon>
        <taxon>Alphaproteobacteria</taxon>
        <taxon>Caulobacterales</taxon>
        <taxon>Caulobacteraceae</taxon>
        <taxon>Caulobacter</taxon>
    </lineage>
</organism>
<dbReference type="InterPro" id="IPR039672">
    <property type="entry name" value="MFS_2"/>
</dbReference>
<dbReference type="GO" id="GO:0008643">
    <property type="term" value="P:carbohydrate transport"/>
    <property type="evidence" value="ECO:0007669"/>
    <property type="project" value="InterPro"/>
</dbReference>
<dbReference type="EMBL" id="CP001340">
    <property type="protein sequence ID" value="AGJ94609.1"/>
    <property type="molecule type" value="Genomic_DNA"/>
</dbReference>
<dbReference type="OrthoDB" id="6009269at2"/>
<dbReference type="GO" id="GO:0005886">
    <property type="term" value="C:plasma membrane"/>
    <property type="evidence" value="ECO:0007669"/>
    <property type="project" value="TreeGrafter"/>
</dbReference>
<dbReference type="RefSeq" id="WP_024265739.1">
    <property type="nucleotide sequence ID" value="NC_011916.1"/>
</dbReference>
<feature type="transmembrane region" description="Helical" evidence="2">
    <location>
        <begin position="279"/>
        <end position="302"/>
    </location>
</feature>
<dbReference type="HOGENOM" id="CLU_042282_0_0_5"/>
<dbReference type="RefSeq" id="YP_008877610.1">
    <property type="nucleotide sequence ID" value="NC_011916.1"/>
</dbReference>
<feature type="transmembrane region" description="Helical" evidence="2">
    <location>
        <begin position="73"/>
        <end position="94"/>
    </location>
</feature>
<dbReference type="KEGG" id="ccs:CCNA_03894"/>
<keyword evidence="2" id="KW-0472">Membrane</keyword>
<dbReference type="Gene3D" id="1.20.1250.20">
    <property type="entry name" value="MFS general substrate transporter like domains"/>
    <property type="match status" value="1"/>
</dbReference>
<dbReference type="AlphaFoldDB" id="A0A0H3IC37"/>
<dbReference type="Proteomes" id="UP000001364">
    <property type="component" value="Chromosome"/>
</dbReference>
<keyword evidence="4" id="KW-1185">Reference proteome</keyword>
<dbReference type="PANTHER" id="PTHR11328:SF24">
    <property type="entry name" value="MAJOR FACILITATOR SUPERFAMILY (MFS) PROFILE DOMAIN-CONTAINING PROTEIN"/>
    <property type="match status" value="1"/>
</dbReference>
<name>A0A0H3IC37_CAUVN</name>
<sequence length="411" mass="41294">MAAAYAGAHLGKSLFWYAGDLLFVFFLTEFGGLDARAASLALAAALVFSAIADLVVAKVLGRHISSTAAAGRLQLVGAVACAITFVMFSLTAIVTADQRLAFACVASLAFRAAYALIDVPQNAMLGLAAATDRARARLAGLRIVFSGVASLLVSALAGLLIAGLGQPRAVWSPIAASAALALAATLGAIFLALAASRHVAELAAPGAVSILQVFRSRAVVLPVAMGMVAAASTTLFNKLEPYYAAFALASPAAATVLLTATALGGVVSQGVWSGLAPRLGPRALAILAAATTLAGVLIFFALGRVAPQGVALGGFVYGAGTGGLNLVNWTVVAAAARPLGPAATVSAFTFASKLANAAAIIAVGELLARSPYRQTGSEGHWPLLGLMCLAPIVGAFAYAVLASRLPRRATG</sequence>
<keyword evidence="3" id="KW-0813">Transport</keyword>
<feature type="transmembrane region" description="Helical" evidence="2">
    <location>
        <begin position="100"/>
        <end position="117"/>
    </location>
</feature>
<feature type="transmembrane region" description="Helical" evidence="2">
    <location>
        <begin position="314"/>
        <end position="336"/>
    </location>
</feature>
<feature type="transmembrane region" description="Helical" evidence="2">
    <location>
        <begin position="14"/>
        <end position="33"/>
    </location>
</feature>
<keyword evidence="2" id="KW-1133">Transmembrane helix</keyword>
<gene>
    <name evidence="3" type="ordered locus">CCNA_03894</name>
</gene>
<dbReference type="Pfam" id="PF13347">
    <property type="entry name" value="MFS_2"/>
    <property type="match status" value="1"/>
</dbReference>